<keyword evidence="3" id="KW-1185">Reference proteome</keyword>
<dbReference type="Proteomes" id="UP000011081">
    <property type="component" value="Unassembled WGS sequence"/>
</dbReference>
<dbReference type="HOGENOM" id="CLU_2098673_0_0_1"/>
<evidence type="ECO:0000313" key="3">
    <source>
        <dbReference type="Proteomes" id="UP000011081"/>
    </source>
</evidence>
<proteinExistence type="predicted"/>
<dbReference type="VEuPathDB" id="MicrosporidiaDB:VCUG_01759"/>
<keyword evidence="1" id="KW-0175">Coiled coil</keyword>
<evidence type="ECO:0008006" key="4">
    <source>
        <dbReference type="Google" id="ProtNLM"/>
    </source>
</evidence>
<name>L2GTV3_VAVCU</name>
<reference evidence="3" key="1">
    <citation type="submission" date="2011-03" db="EMBL/GenBank/DDBJ databases">
        <title>The genome sequence of Vavraia culicis strain floridensis.</title>
        <authorList>
            <consortium name="The Broad Institute Genome Sequencing Platform"/>
            <person name="Cuomo C."/>
            <person name="Becnel J."/>
            <person name="Sanscrainte N."/>
            <person name="Young S.K."/>
            <person name="Zeng Q."/>
            <person name="Gargeya S."/>
            <person name="Fitzgerald M."/>
            <person name="Haas B."/>
            <person name="Abouelleil A."/>
            <person name="Alvarado L."/>
            <person name="Arachchi H.M."/>
            <person name="Berlin A."/>
            <person name="Chapman S.B."/>
            <person name="Gearin G."/>
            <person name="Goldberg J."/>
            <person name="Griggs A."/>
            <person name="Gujja S."/>
            <person name="Hansen M."/>
            <person name="Heiman D."/>
            <person name="Howarth C."/>
            <person name="Larimer J."/>
            <person name="Lui A."/>
            <person name="MacDonald P.J.P."/>
            <person name="McCowen C."/>
            <person name="Montmayeur A."/>
            <person name="Murphy C."/>
            <person name="Neiman D."/>
            <person name="Pearson M."/>
            <person name="Priest M."/>
            <person name="Roberts A."/>
            <person name="Saif S."/>
            <person name="Shea T."/>
            <person name="Sisk P."/>
            <person name="Stolte C."/>
            <person name="Sykes S."/>
            <person name="Wortman J."/>
            <person name="Nusbaum C."/>
            <person name="Birren B."/>
        </authorList>
    </citation>
    <scope>NUCLEOTIDE SEQUENCE [LARGE SCALE GENOMIC DNA]</scope>
    <source>
        <strain evidence="3">floridensis</strain>
    </source>
</reference>
<accession>L2GTV3</accession>
<organism evidence="2 3">
    <name type="scientific">Vavraia culicis (isolate floridensis)</name>
    <name type="common">Microsporidian parasite</name>
    <dbReference type="NCBI Taxonomy" id="948595"/>
    <lineage>
        <taxon>Eukaryota</taxon>
        <taxon>Fungi</taxon>
        <taxon>Fungi incertae sedis</taxon>
        <taxon>Microsporidia</taxon>
        <taxon>Pleistophoridae</taxon>
        <taxon>Vavraia</taxon>
    </lineage>
</organism>
<gene>
    <name evidence="2" type="ORF">VCUG_01759</name>
</gene>
<dbReference type="GeneID" id="19879632"/>
<protein>
    <recommendedName>
        <fullName evidence="4">Inhibitor of growth protein N-terminal histone-binding domain-containing protein</fullName>
    </recommendedName>
</protein>
<evidence type="ECO:0000313" key="2">
    <source>
        <dbReference type="EMBL" id="ELA46733.1"/>
    </source>
</evidence>
<evidence type="ECO:0000256" key="1">
    <source>
        <dbReference type="SAM" id="Coils"/>
    </source>
</evidence>
<dbReference type="AlphaFoldDB" id="L2GTV3"/>
<sequence>METTDFKKVKDVLPQKNTLTILTEYNALLSKIAEKLVYEMEQPTQLSEIMNVIKTQKKICEIAENLYECLQRDEVDVDKANGQIDALESACREHEEQFDRCNRECGEERSEGGRGL</sequence>
<dbReference type="RefSeq" id="XP_008074777.1">
    <property type="nucleotide sequence ID" value="XM_008076586.1"/>
</dbReference>
<dbReference type="InParanoid" id="L2GTV3"/>
<dbReference type="OrthoDB" id="10384884at2759"/>
<dbReference type="InterPro" id="IPR036785">
    <property type="entry name" value="YkyA-like_sf"/>
</dbReference>
<dbReference type="EMBL" id="GL877434">
    <property type="protein sequence ID" value="ELA46733.1"/>
    <property type="molecule type" value="Genomic_DNA"/>
</dbReference>
<feature type="coiled-coil region" evidence="1">
    <location>
        <begin position="70"/>
        <end position="111"/>
    </location>
</feature>
<dbReference type="SUPFAM" id="SSF140423">
    <property type="entry name" value="MW0975(SA0943)-like"/>
    <property type="match status" value="1"/>
</dbReference>